<evidence type="ECO:0000256" key="1">
    <source>
        <dbReference type="SAM" id="SignalP"/>
    </source>
</evidence>
<proteinExistence type="predicted"/>
<feature type="signal peptide" evidence="1">
    <location>
        <begin position="1"/>
        <end position="26"/>
    </location>
</feature>
<keyword evidence="4" id="KW-1185">Reference proteome</keyword>
<gene>
    <name evidence="3" type="ORF">RH861_00925</name>
</gene>
<protein>
    <submittedName>
        <fullName evidence="3">DUF305 domain-containing protein</fullName>
    </submittedName>
</protein>
<organism evidence="3 4">
    <name type="scientific">Agromyces indicus</name>
    <dbReference type="NCBI Taxonomy" id="758919"/>
    <lineage>
        <taxon>Bacteria</taxon>
        <taxon>Bacillati</taxon>
        <taxon>Actinomycetota</taxon>
        <taxon>Actinomycetes</taxon>
        <taxon>Micrococcales</taxon>
        <taxon>Microbacteriaceae</taxon>
        <taxon>Agromyces</taxon>
    </lineage>
</organism>
<comment type="caution">
    <text evidence="3">The sequence shown here is derived from an EMBL/GenBank/DDBJ whole genome shotgun (WGS) entry which is preliminary data.</text>
</comment>
<dbReference type="PANTHER" id="PTHR36933:SF1">
    <property type="entry name" value="SLL0788 PROTEIN"/>
    <property type="match status" value="1"/>
</dbReference>
<feature type="chain" id="PRO_5045566788" evidence="1">
    <location>
        <begin position="27"/>
        <end position="201"/>
    </location>
</feature>
<name>A0ABU1FFX3_9MICO</name>
<dbReference type="InterPro" id="IPR012347">
    <property type="entry name" value="Ferritin-like"/>
</dbReference>
<sequence length="201" mass="21784">MRTARTTLTAATALVAALTLAGCATGQQNQTEAPPAASSPAAEAEFNDADVMFAQMMIPHHEQAIEMSDSLLEKDGVDEQVRDLAQQIKDAQQPEIDQMKDWLDAWGEDELGDMGGMDHDMGGMGDGMMSDEDMAQLEDASGAEASRLFLEQMILHHEGAIQMAEYQVQEGENPDAVALAERIVEDQTEEIATMQDLLATI</sequence>
<dbReference type="PROSITE" id="PS51257">
    <property type="entry name" value="PROKAR_LIPOPROTEIN"/>
    <property type="match status" value="1"/>
</dbReference>
<dbReference type="EMBL" id="JAVKGS010000001">
    <property type="protein sequence ID" value="MDR5690620.1"/>
    <property type="molecule type" value="Genomic_DNA"/>
</dbReference>
<evidence type="ECO:0000313" key="3">
    <source>
        <dbReference type="EMBL" id="MDR5690620.1"/>
    </source>
</evidence>
<reference evidence="4" key="1">
    <citation type="submission" date="2023-07" db="EMBL/GenBank/DDBJ databases">
        <title>Description of three actinobacteria isolated from air of manufacturing shop in a pharmaceutical factory.</title>
        <authorList>
            <person name="Zhang D.-F."/>
        </authorList>
    </citation>
    <scope>NUCLEOTIDE SEQUENCE [LARGE SCALE GENOMIC DNA]</scope>
    <source>
        <strain evidence="4">CCTCC AB 2011122</strain>
    </source>
</reference>
<evidence type="ECO:0000313" key="4">
    <source>
        <dbReference type="Proteomes" id="UP001260072"/>
    </source>
</evidence>
<dbReference type="Proteomes" id="UP001260072">
    <property type="component" value="Unassembled WGS sequence"/>
</dbReference>
<dbReference type="Gene3D" id="1.20.1260.10">
    <property type="match status" value="1"/>
</dbReference>
<dbReference type="PANTHER" id="PTHR36933">
    <property type="entry name" value="SLL0788 PROTEIN"/>
    <property type="match status" value="1"/>
</dbReference>
<feature type="domain" description="DUF305" evidence="2">
    <location>
        <begin position="50"/>
        <end position="198"/>
    </location>
</feature>
<keyword evidence="1" id="KW-0732">Signal</keyword>
<dbReference type="Pfam" id="PF03713">
    <property type="entry name" value="DUF305"/>
    <property type="match status" value="1"/>
</dbReference>
<dbReference type="RefSeq" id="WP_310519353.1">
    <property type="nucleotide sequence ID" value="NZ_BAABBS010000001.1"/>
</dbReference>
<dbReference type="InterPro" id="IPR005183">
    <property type="entry name" value="DUF305_CopM-like"/>
</dbReference>
<evidence type="ECO:0000259" key="2">
    <source>
        <dbReference type="Pfam" id="PF03713"/>
    </source>
</evidence>
<accession>A0ABU1FFX3</accession>